<evidence type="ECO:0000313" key="7">
    <source>
        <dbReference type="EnsemblPlants" id="LPERR07G10120.1"/>
    </source>
</evidence>
<evidence type="ECO:0000313" key="8">
    <source>
        <dbReference type="Proteomes" id="UP000032180"/>
    </source>
</evidence>
<keyword evidence="4" id="KW-0611">Plant defense</keyword>
<dbReference type="Pfam" id="PF16845">
    <property type="entry name" value="SQAPI"/>
    <property type="match status" value="1"/>
</dbReference>
<evidence type="ECO:0000256" key="2">
    <source>
        <dbReference type="ARBA" id="ARBA00022690"/>
    </source>
</evidence>
<reference evidence="8" key="2">
    <citation type="submission" date="2013-12" db="EMBL/GenBank/DDBJ databases">
        <authorList>
            <person name="Yu Y."/>
            <person name="Lee S."/>
            <person name="de Baynast K."/>
            <person name="Wissotski M."/>
            <person name="Liu L."/>
            <person name="Talag J."/>
            <person name="Goicoechea J."/>
            <person name="Angelova A."/>
            <person name="Jetty R."/>
            <person name="Kudrna D."/>
            <person name="Golser W."/>
            <person name="Rivera L."/>
            <person name="Zhang J."/>
            <person name="Wing R."/>
        </authorList>
    </citation>
    <scope>NUCLEOTIDE SEQUENCE</scope>
</reference>
<dbReference type="Gramene" id="LPERR07G10120.1">
    <property type="protein sequence ID" value="LPERR07G10120.1"/>
    <property type="gene ID" value="LPERR07G10120"/>
</dbReference>
<proteinExistence type="inferred from homology"/>
<comment type="similarity">
    <text evidence="1">Belongs to the cystatin family. Phytocystatin subfamily.</text>
</comment>
<evidence type="ECO:0000259" key="6">
    <source>
        <dbReference type="Pfam" id="PF16845"/>
    </source>
</evidence>
<dbReference type="Proteomes" id="UP000032180">
    <property type="component" value="Chromosome 7"/>
</dbReference>
<sequence length="122" mass="13594">MASRLLLAVVAIVTVFVAATVPGVTAYVVIKGWRHIQNISDPNIQELGQWAVTETNKVSPSSLLTFSKVTSAWKPELHFETTKYRLLLIDASRSGVMHNYEALLIVENAHTRKLLSFEGHHI</sequence>
<accession>A0A0D9WY57</accession>
<evidence type="ECO:0000256" key="1">
    <source>
        <dbReference type="ARBA" id="ARBA00007233"/>
    </source>
</evidence>
<dbReference type="PANTHER" id="PTHR47116">
    <property type="entry name" value="PHLOEM FILAMENT PROTEIN"/>
    <property type="match status" value="1"/>
</dbReference>
<evidence type="ECO:0000256" key="3">
    <source>
        <dbReference type="ARBA" id="ARBA00022704"/>
    </source>
</evidence>
<dbReference type="InterPro" id="IPR027214">
    <property type="entry name" value="Cystatin"/>
</dbReference>
<name>A0A0D9WY57_9ORYZ</name>
<dbReference type="EnsemblPlants" id="LPERR07G10120.1">
    <property type="protein sequence ID" value="LPERR07G10120.1"/>
    <property type="gene ID" value="LPERR07G10120"/>
</dbReference>
<feature type="chain" id="PRO_5018770870" description="Cystatin domain-containing protein" evidence="5">
    <location>
        <begin position="27"/>
        <end position="122"/>
    </location>
</feature>
<dbReference type="GO" id="GO:0006952">
    <property type="term" value="P:defense response"/>
    <property type="evidence" value="ECO:0007669"/>
    <property type="project" value="UniProtKB-KW"/>
</dbReference>
<reference evidence="7 8" key="1">
    <citation type="submission" date="2012-08" db="EMBL/GenBank/DDBJ databases">
        <title>Oryza genome evolution.</title>
        <authorList>
            <person name="Wing R.A."/>
        </authorList>
    </citation>
    <scope>NUCLEOTIDE SEQUENCE</scope>
</reference>
<feature type="domain" description="Cystatin" evidence="6">
    <location>
        <begin position="36"/>
        <end position="118"/>
    </location>
</feature>
<keyword evidence="8" id="KW-1185">Reference proteome</keyword>
<keyword evidence="2" id="KW-0646">Protease inhibitor</keyword>
<dbReference type="Gene3D" id="3.10.450.10">
    <property type="match status" value="1"/>
</dbReference>
<keyword evidence="5" id="KW-0732">Signal</keyword>
<keyword evidence="3" id="KW-0789">Thiol protease inhibitor</keyword>
<organism evidence="7 8">
    <name type="scientific">Leersia perrieri</name>
    <dbReference type="NCBI Taxonomy" id="77586"/>
    <lineage>
        <taxon>Eukaryota</taxon>
        <taxon>Viridiplantae</taxon>
        <taxon>Streptophyta</taxon>
        <taxon>Embryophyta</taxon>
        <taxon>Tracheophyta</taxon>
        <taxon>Spermatophyta</taxon>
        <taxon>Magnoliopsida</taxon>
        <taxon>Liliopsida</taxon>
        <taxon>Poales</taxon>
        <taxon>Poaceae</taxon>
        <taxon>BOP clade</taxon>
        <taxon>Oryzoideae</taxon>
        <taxon>Oryzeae</taxon>
        <taxon>Oryzinae</taxon>
        <taxon>Leersia</taxon>
    </lineage>
</organism>
<dbReference type="HOGENOM" id="CLU_113093_2_1_1"/>
<dbReference type="AlphaFoldDB" id="A0A0D9WY57"/>
<reference evidence="7" key="3">
    <citation type="submission" date="2015-04" db="UniProtKB">
        <authorList>
            <consortium name="EnsemblPlants"/>
        </authorList>
    </citation>
    <scope>IDENTIFICATION</scope>
</reference>
<evidence type="ECO:0000256" key="5">
    <source>
        <dbReference type="SAM" id="SignalP"/>
    </source>
</evidence>
<dbReference type="STRING" id="77586.A0A0D9WY57"/>
<dbReference type="GO" id="GO:0004869">
    <property type="term" value="F:cysteine-type endopeptidase inhibitor activity"/>
    <property type="evidence" value="ECO:0007669"/>
    <property type="project" value="UniProtKB-KW"/>
</dbReference>
<feature type="signal peptide" evidence="5">
    <location>
        <begin position="1"/>
        <end position="26"/>
    </location>
</feature>
<dbReference type="InterPro" id="IPR046350">
    <property type="entry name" value="Cystatin_sf"/>
</dbReference>
<dbReference type="InterPro" id="IPR000010">
    <property type="entry name" value="Cystatin_dom"/>
</dbReference>
<evidence type="ECO:0000256" key="4">
    <source>
        <dbReference type="ARBA" id="ARBA00022821"/>
    </source>
</evidence>
<protein>
    <recommendedName>
        <fullName evidence="6">Cystatin domain-containing protein</fullName>
    </recommendedName>
</protein>
<dbReference type="SUPFAM" id="SSF54403">
    <property type="entry name" value="Cystatin/monellin"/>
    <property type="match status" value="1"/>
</dbReference>